<keyword evidence="3" id="KW-1185">Reference proteome</keyword>
<sequence>MGIDINNLTGSETLEELEAALEAVELEEDGGEGKATYLEKTDVEQSAPSADEGKASDQGNEQEGEGKAIASKDGKHQIPYEVLEQSRNEAKAWRERAQQLEGLAAERDKLQAMLDEHGIKPDADVSKLDLEAIEQLADDYPELGKLLGPMARKLEQLEKATTGQVKQPDPQAHPVETALQAVPDLAAWREGDQDRFAFAIHVDEQLKSDPAWTDKPLADRFAEAARRTKAAFGDAVEQAPAPASGKETKAPAKADRLPDSPSALGQSFKATTEEDRYASMSQEELMSHMGSMSPAQIEAMLAKFDI</sequence>
<protein>
    <recommendedName>
        <fullName evidence="4">Scaffolding protein</fullName>
    </recommendedName>
</protein>
<feature type="region of interest" description="Disordered" evidence="1">
    <location>
        <begin position="27"/>
        <end position="80"/>
    </location>
</feature>
<evidence type="ECO:0008006" key="4">
    <source>
        <dbReference type="Google" id="ProtNLM"/>
    </source>
</evidence>
<feature type="compositionally biased region" description="Basic and acidic residues" evidence="1">
    <location>
        <begin position="64"/>
        <end position="80"/>
    </location>
</feature>
<reference evidence="3" key="1">
    <citation type="journal article" date="2019" name="Int. J. Syst. Evol. Microbiol.">
        <title>The Global Catalogue of Microorganisms (GCM) 10K type strain sequencing project: providing services to taxonomists for standard genome sequencing and annotation.</title>
        <authorList>
            <consortium name="The Broad Institute Genomics Platform"/>
            <consortium name="The Broad Institute Genome Sequencing Center for Infectious Disease"/>
            <person name="Wu L."/>
            <person name="Ma J."/>
        </authorList>
    </citation>
    <scope>NUCLEOTIDE SEQUENCE [LARGE SCALE GENOMIC DNA]</scope>
    <source>
        <strain evidence="3">JCM 32226</strain>
    </source>
</reference>
<comment type="caution">
    <text evidence="2">The sequence shown here is derived from an EMBL/GenBank/DDBJ whole genome shotgun (WGS) entry which is preliminary data.</text>
</comment>
<organism evidence="2 3">
    <name type="scientific">Pseudaeromonas paramecii</name>
    <dbReference type="NCBI Taxonomy" id="2138166"/>
    <lineage>
        <taxon>Bacteria</taxon>
        <taxon>Pseudomonadati</taxon>
        <taxon>Pseudomonadota</taxon>
        <taxon>Gammaproteobacteria</taxon>
        <taxon>Aeromonadales</taxon>
        <taxon>Aeromonadaceae</taxon>
        <taxon>Pseudaeromonas</taxon>
    </lineage>
</organism>
<evidence type="ECO:0000313" key="3">
    <source>
        <dbReference type="Proteomes" id="UP001501321"/>
    </source>
</evidence>
<accession>A0ABP8PXZ5</accession>
<gene>
    <name evidence="2" type="ORF">GCM10023095_03810</name>
</gene>
<dbReference type="EMBL" id="BAABFC010000001">
    <property type="protein sequence ID" value="GAA4493479.1"/>
    <property type="molecule type" value="Genomic_DNA"/>
</dbReference>
<feature type="compositionally biased region" description="Basic and acidic residues" evidence="1">
    <location>
        <begin position="246"/>
        <end position="258"/>
    </location>
</feature>
<feature type="region of interest" description="Disordered" evidence="1">
    <location>
        <begin position="232"/>
        <end position="279"/>
    </location>
</feature>
<dbReference type="RefSeq" id="WP_345009498.1">
    <property type="nucleotide sequence ID" value="NZ_BAABFC010000001.1"/>
</dbReference>
<name>A0ABP8PXZ5_9GAMM</name>
<evidence type="ECO:0000256" key="1">
    <source>
        <dbReference type="SAM" id="MobiDB-lite"/>
    </source>
</evidence>
<evidence type="ECO:0000313" key="2">
    <source>
        <dbReference type="EMBL" id="GAA4493479.1"/>
    </source>
</evidence>
<dbReference type="Proteomes" id="UP001501321">
    <property type="component" value="Unassembled WGS sequence"/>
</dbReference>
<proteinExistence type="predicted"/>